<dbReference type="AlphaFoldDB" id="A0A3E0HD72"/>
<dbReference type="EMBL" id="QUNO01000010">
    <property type="protein sequence ID" value="REH42795.1"/>
    <property type="molecule type" value="Genomic_DNA"/>
</dbReference>
<dbReference type="PROSITE" id="PS50935">
    <property type="entry name" value="SSB"/>
    <property type="match status" value="1"/>
</dbReference>
<dbReference type="NCBIfam" id="TIGR00621">
    <property type="entry name" value="ssb"/>
    <property type="match status" value="1"/>
</dbReference>
<gene>
    <name evidence="4" type="ORF">BCF44_110294</name>
</gene>
<dbReference type="GO" id="GO:0009295">
    <property type="term" value="C:nucleoid"/>
    <property type="evidence" value="ECO:0007669"/>
    <property type="project" value="TreeGrafter"/>
</dbReference>
<comment type="caution">
    <text evidence="4">The sequence shown here is derived from an EMBL/GenBank/DDBJ whole genome shotgun (WGS) entry which is preliminary data.</text>
</comment>
<dbReference type="Gene3D" id="2.40.50.140">
    <property type="entry name" value="Nucleic acid-binding proteins"/>
    <property type="match status" value="1"/>
</dbReference>
<dbReference type="GO" id="GO:0003697">
    <property type="term" value="F:single-stranded DNA binding"/>
    <property type="evidence" value="ECO:0007669"/>
    <property type="project" value="InterPro"/>
</dbReference>
<evidence type="ECO:0000313" key="5">
    <source>
        <dbReference type="Proteomes" id="UP000256269"/>
    </source>
</evidence>
<dbReference type="InterPro" id="IPR012340">
    <property type="entry name" value="NA-bd_OB-fold"/>
</dbReference>
<evidence type="ECO:0000256" key="2">
    <source>
        <dbReference type="PROSITE-ProRule" id="PRU00252"/>
    </source>
</evidence>
<dbReference type="PANTHER" id="PTHR10302:SF27">
    <property type="entry name" value="SINGLE-STRANDED DNA-BINDING PROTEIN"/>
    <property type="match status" value="1"/>
</dbReference>
<dbReference type="GO" id="GO:0006260">
    <property type="term" value="P:DNA replication"/>
    <property type="evidence" value="ECO:0007669"/>
    <property type="project" value="InterPro"/>
</dbReference>
<reference evidence="4 5" key="1">
    <citation type="submission" date="2018-08" db="EMBL/GenBank/DDBJ databases">
        <title>Genomic Encyclopedia of Archaeal and Bacterial Type Strains, Phase II (KMG-II): from individual species to whole genera.</title>
        <authorList>
            <person name="Goeker M."/>
        </authorList>
    </citation>
    <scope>NUCLEOTIDE SEQUENCE [LARGE SCALE GENOMIC DNA]</scope>
    <source>
        <strain evidence="4 5">DSM 45791</strain>
    </source>
</reference>
<dbReference type="PANTHER" id="PTHR10302">
    <property type="entry name" value="SINGLE-STRANDED DNA-BINDING PROTEIN"/>
    <property type="match status" value="1"/>
</dbReference>
<proteinExistence type="predicted"/>
<dbReference type="Proteomes" id="UP000256269">
    <property type="component" value="Unassembled WGS sequence"/>
</dbReference>
<organism evidence="4 5">
    <name type="scientific">Kutzneria buriramensis</name>
    <dbReference type="NCBI Taxonomy" id="1045776"/>
    <lineage>
        <taxon>Bacteria</taxon>
        <taxon>Bacillati</taxon>
        <taxon>Actinomycetota</taxon>
        <taxon>Actinomycetes</taxon>
        <taxon>Pseudonocardiales</taxon>
        <taxon>Pseudonocardiaceae</taxon>
        <taxon>Kutzneria</taxon>
    </lineage>
</organism>
<keyword evidence="5" id="KW-1185">Reference proteome</keyword>
<sequence>MFGTTVTVVGNVATDVVLRNAQDGSPFVGFGVVSTERRFDKKTESWADGNKLFVWVTGWRRLANGAAASLKKGDPVIVNGRLQVDEYEKDGEKRTVVKIDANAIGPNLAFCTADAQRTRADDVIPSYLRSVDLDQLSGDPLPPPLSAVAV</sequence>
<dbReference type="CDD" id="cd04496">
    <property type="entry name" value="SSB_OBF"/>
    <property type="match status" value="1"/>
</dbReference>
<protein>
    <recommendedName>
        <fullName evidence="3">Single-stranded DNA-binding protein</fullName>
    </recommendedName>
</protein>
<accession>A0A3E0HD72</accession>
<keyword evidence="1 2" id="KW-0238">DNA-binding</keyword>
<dbReference type="InterPro" id="IPR000424">
    <property type="entry name" value="Primosome_PriB/ssb"/>
</dbReference>
<evidence type="ECO:0000256" key="3">
    <source>
        <dbReference type="RuleBase" id="RU000524"/>
    </source>
</evidence>
<dbReference type="InterPro" id="IPR011344">
    <property type="entry name" value="ssDNA-bd"/>
</dbReference>
<dbReference type="Pfam" id="PF00436">
    <property type="entry name" value="SSB"/>
    <property type="match status" value="1"/>
</dbReference>
<name>A0A3E0HD72_9PSEU</name>
<evidence type="ECO:0000256" key="1">
    <source>
        <dbReference type="ARBA" id="ARBA00023125"/>
    </source>
</evidence>
<dbReference type="SUPFAM" id="SSF50249">
    <property type="entry name" value="Nucleic acid-binding proteins"/>
    <property type="match status" value="1"/>
</dbReference>
<evidence type="ECO:0000313" key="4">
    <source>
        <dbReference type="EMBL" id="REH42795.1"/>
    </source>
</evidence>